<dbReference type="Proteomes" id="UP000813463">
    <property type="component" value="Chromosome 3"/>
</dbReference>
<evidence type="ECO:0000256" key="2">
    <source>
        <dbReference type="ARBA" id="ARBA00022741"/>
    </source>
</evidence>
<dbReference type="KEGG" id="soe:110783515"/>
<dbReference type="FunFam" id="1.10.8.60:FF:000022">
    <property type="entry name" value="Fidgetin like 1"/>
    <property type="match status" value="1"/>
</dbReference>
<dbReference type="Pfam" id="PF24347">
    <property type="entry name" value="FIGL1_N"/>
    <property type="match status" value="1"/>
</dbReference>
<dbReference type="Pfam" id="PF17862">
    <property type="entry name" value="AAA_lid_3"/>
    <property type="match status" value="1"/>
</dbReference>
<dbReference type="InterPro" id="IPR003959">
    <property type="entry name" value="ATPase_AAA_core"/>
</dbReference>
<dbReference type="Pfam" id="PF00004">
    <property type="entry name" value="AAA"/>
    <property type="match status" value="1"/>
</dbReference>
<gene>
    <name evidence="8" type="primary">LOC110783515</name>
</gene>
<feature type="compositionally biased region" description="Polar residues" evidence="5">
    <location>
        <begin position="162"/>
        <end position="171"/>
    </location>
</feature>
<dbReference type="InterPro" id="IPR041569">
    <property type="entry name" value="AAA_lid_3"/>
</dbReference>
<proteinExistence type="inferred from homology"/>
<accession>A0A9R0I6I7</accession>
<sequence length="661" mass="73399">MAKEEEREQNQLNWRKEVDNNCKRLQSYLFGADIALKNNDYSSAQLLSLRLLGFLESRSQNEDDASFLHPIRRDALSKLAAARHELTPISDRQAFEAAGLPPGKIFSMNTDIDKIKQSKYFRVPIQQSSKGNTGGLGGLEDMHGRMTRKTSTTTVEADLSSWHGNNMTGRNNVREKGSLTSKNNAFNDCVILEKACAANNHTRDHSVFAHAEEEERSLGNNLGVKRTHMETRNPRNECTGSPLSNKEPNREVSGNAFVTARAKLEMDVKQKKGLGGSPSCSASPLSDYNSCSRGYSGKSYGVSRRGVRGNFIPPIRSNGSNTGNLTARIGAKCDDSAEDSTRKCLELLCGPDGELPEKLRNLEPRLIEHVSNEIMDRDPNVRWDDIAGLEHAKKCVTEMVVWPLLRPDIFKGCRAPGRGLLLFGPPGTGKTMIGKAIAGEAKATFFYISASSLTSKWIGEGEKLVRALFGVASCRQPAVIFVDEIDSLLSQRKSEGEHEASRRLKTQFLIEMEGFDSGSEQILLIGATNRPQELDEAARRRLTKRLYIPLPSAEARAWIVRNLLEKDGLFRLSKEDMDIICKLTEGYSGSDMKNLVKDASMGPLRDALRQGMEITKLDKEAMRPVNRQDFKDALQEVRPSVSPNELGAFENWNKQFGSLAM</sequence>
<dbReference type="GO" id="GO:0005737">
    <property type="term" value="C:cytoplasm"/>
    <property type="evidence" value="ECO:0000318"/>
    <property type="project" value="GO_Central"/>
</dbReference>
<comment type="similarity">
    <text evidence="1 4">Belongs to the AAA ATPase family.</text>
</comment>
<dbReference type="AlphaFoldDB" id="A0A9R0I6I7"/>
<evidence type="ECO:0000259" key="6">
    <source>
        <dbReference type="SMART" id="SM00382"/>
    </source>
</evidence>
<evidence type="ECO:0000313" key="8">
    <source>
        <dbReference type="RefSeq" id="XP_021843553.1"/>
    </source>
</evidence>
<protein>
    <submittedName>
        <fullName evidence="8">ATPase family AAA domain-containing protein FIGL1</fullName>
    </submittedName>
</protein>
<dbReference type="PROSITE" id="PS00674">
    <property type="entry name" value="AAA"/>
    <property type="match status" value="1"/>
</dbReference>
<dbReference type="GO" id="GO:0008568">
    <property type="term" value="F:microtubule severing ATPase activity"/>
    <property type="evidence" value="ECO:0000318"/>
    <property type="project" value="GO_Central"/>
</dbReference>
<dbReference type="GO" id="GO:0005634">
    <property type="term" value="C:nucleus"/>
    <property type="evidence" value="ECO:0000318"/>
    <property type="project" value="GO_Central"/>
</dbReference>
<evidence type="ECO:0000256" key="1">
    <source>
        <dbReference type="ARBA" id="ARBA00006914"/>
    </source>
</evidence>
<dbReference type="InterPro" id="IPR003960">
    <property type="entry name" value="ATPase_AAA_CS"/>
</dbReference>
<dbReference type="InterPro" id="IPR027417">
    <property type="entry name" value="P-loop_NTPase"/>
</dbReference>
<evidence type="ECO:0000313" key="7">
    <source>
        <dbReference type="Proteomes" id="UP000813463"/>
    </source>
</evidence>
<evidence type="ECO:0000256" key="5">
    <source>
        <dbReference type="SAM" id="MobiDB-lite"/>
    </source>
</evidence>
<dbReference type="SUPFAM" id="SSF52540">
    <property type="entry name" value="P-loop containing nucleoside triphosphate hydrolases"/>
    <property type="match status" value="1"/>
</dbReference>
<name>A0A9R0I6I7_SPIOL</name>
<dbReference type="Gene3D" id="3.40.50.300">
    <property type="entry name" value="P-loop containing nucleotide triphosphate hydrolases"/>
    <property type="match status" value="1"/>
</dbReference>
<keyword evidence="3 4" id="KW-0067">ATP-binding</keyword>
<reference evidence="8" key="2">
    <citation type="submission" date="2025-08" db="UniProtKB">
        <authorList>
            <consortium name="RefSeq"/>
        </authorList>
    </citation>
    <scope>IDENTIFICATION</scope>
    <source>
        <tissue evidence="8">Leaf</tissue>
    </source>
</reference>
<evidence type="ECO:0000256" key="3">
    <source>
        <dbReference type="ARBA" id="ARBA00022840"/>
    </source>
</evidence>
<dbReference type="GeneID" id="110783515"/>
<dbReference type="InterPro" id="IPR003593">
    <property type="entry name" value="AAA+_ATPase"/>
</dbReference>
<feature type="region of interest" description="Disordered" evidence="5">
    <location>
        <begin position="152"/>
        <end position="179"/>
    </location>
</feature>
<dbReference type="PANTHER" id="PTHR23074">
    <property type="entry name" value="AAA DOMAIN-CONTAINING"/>
    <property type="match status" value="1"/>
</dbReference>
<dbReference type="InterPro" id="IPR015415">
    <property type="entry name" value="Spast_Vps4_C"/>
</dbReference>
<keyword evidence="2 4" id="KW-0547">Nucleotide-binding</keyword>
<feature type="domain" description="AAA+ ATPase" evidence="6">
    <location>
        <begin position="416"/>
        <end position="552"/>
    </location>
</feature>
<dbReference type="Gene3D" id="1.10.8.60">
    <property type="match status" value="1"/>
</dbReference>
<dbReference type="GO" id="GO:0016887">
    <property type="term" value="F:ATP hydrolysis activity"/>
    <property type="evidence" value="ECO:0000318"/>
    <property type="project" value="GO_Central"/>
</dbReference>
<organism evidence="7 8">
    <name type="scientific">Spinacia oleracea</name>
    <name type="common">Spinach</name>
    <dbReference type="NCBI Taxonomy" id="3562"/>
    <lineage>
        <taxon>Eukaryota</taxon>
        <taxon>Viridiplantae</taxon>
        <taxon>Streptophyta</taxon>
        <taxon>Embryophyta</taxon>
        <taxon>Tracheophyta</taxon>
        <taxon>Spermatophyta</taxon>
        <taxon>Magnoliopsida</taxon>
        <taxon>eudicotyledons</taxon>
        <taxon>Gunneridae</taxon>
        <taxon>Pentapetalae</taxon>
        <taxon>Caryophyllales</taxon>
        <taxon>Chenopodiaceae</taxon>
        <taxon>Chenopodioideae</taxon>
        <taxon>Anserineae</taxon>
        <taxon>Spinacia</taxon>
    </lineage>
</organism>
<dbReference type="RefSeq" id="XP_021843553.1">
    <property type="nucleotide sequence ID" value="XM_021987861.2"/>
</dbReference>
<dbReference type="InterPro" id="IPR056224">
    <property type="entry name" value="FIGL1_N"/>
</dbReference>
<evidence type="ECO:0000256" key="4">
    <source>
        <dbReference type="RuleBase" id="RU003651"/>
    </source>
</evidence>
<dbReference type="GO" id="GO:0005524">
    <property type="term" value="F:ATP binding"/>
    <property type="evidence" value="ECO:0007669"/>
    <property type="project" value="UniProtKB-KW"/>
</dbReference>
<dbReference type="SMART" id="SM00382">
    <property type="entry name" value="AAA"/>
    <property type="match status" value="1"/>
</dbReference>
<dbReference type="OrthoDB" id="10251136at2759"/>
<dbReference type="Pfam" id="PF09336">
    <property type="entry name" value="Vps4_C"/>
    <property type="match status" value="1"/>
</dbReference>
<dbReference type="FunFam" id="3.40.50.300:FF:000093">
    <property type="entry name" value="Fidgetin-like 1"/>
    <property type="match status" value="1"/>
</dbReference>
<dbReference type="GO" id="GO:0051013">
    <property type="term" value="P:microtubule severing"/>
    <property type="evidence" value="ECO:0000318"/>
    <property type="project" value="GO_Central"/>
</dbReference>
<keyword evidence="7" id="KW-1185">Reference proteome</keyword>
<dbReference type="InterPro" id="IPR050304">
    <property type="entry name" value="MT-severing_AAA_ATPase"/>
</dbReference>
<dbReference type="PANTHER" id="PTHR23074:SF17">
    <property type="entry name" value="FIDGETIN-LIKE PROTEIN 1"/>
    <property type="match status" value="1"/>
</dbReference>
<reference evidence="7" key="1">
    <citation type="journal article" date="2021" name="Nat. Commun.">
        <title>Genomic analyses provide insights into spinach domestication and the genetic basis of agronomic traits.</title>
        <authorList>
            <person name="Cai X."/>
            <person name="Sun X."/>
            <person name="Xu C."/>
            <person name="Sun H."/>
            <person name="Wang X."/>
            <person name="Ge C."/>
            <person name="Zhang Z."/>
            <person name="Wang Q."/>
            <person name="Fei Z."/>
            <person name="Jiao C."/>
            <person name="Wang Q."/>
        </authorList>
    </citation>
    <scope>NUCLEOTIDE SEQUENCE [LARGE SCALE GENOMIC DNA]</scope>
    <source>
        <strain evidence="7">cv. Varoflay</strain>
    </source>
</reference>